<dbReference type="GO" id="GO:0016747">
    <property type="term" value="F:acyltransferase activity, transferring groups other than amino-acyl groups"/>
    <property type="evidence" value="ECO:0007669"/>
    <property type="project" value="InterPro"/>
</dbReference>
<protein>
    <recommendedName>
        <fullName evidence="1">N-acetyltransferase domain-containing protein</fullName>
    </recommendedName>
</protein>
<proteinExistence type="predicted"/>
<dbReference type="Pfam" id="PF00583">
    <property type="entry name" value="Acetyltransf_1"/>
    <property type="match status" value="1"/>
</dbReference>
<sequence length="295" mass="31778">MTVEIREGDSSLQEAFVQLKLARSPRTHRSQAEWVFVHSEDLDLFETRAAFIGDELVGWASTVHGTWFPPDIAMIHVTVARAHERKGAGGALFRAMVDHLPDHVTTIGTAVDDAEDDSLAIARGWGFQVTQHGVESELPLVDLPAPDPGPGVTLEDVSSLRFPDEDAVEAMLVDSQTNPEAAEGFVSRLENYRRTAAGVDTPLAALARVDGEPAAIIVGEVKDGVLGIAYTGVGRSFRGRGLAFSLKQLGHLLAAEKGATVCHTMNEASNAGIRHVNAKLGYRVIGGVYRLRRAR</sequence>
<keyword evidence="3" id="KW-1185">Reference proteome</keyword>
<dbReference type="PROSITE" id="PS51186">
    <property type="entry name" value="GNAT"/>
    <property type="match status" value="2"/>
</dbReference>
<evidence type="ECO:0000259" key="1">
    <source>
        <dbReference type="PROSITE" id="PS51186"/>
    </source>
</evidence>
<dbReference type="Proteomes" id="UP000245507">
    <property type="component" value="Unassembled WGS sequence"/>
</dbReference>
<evidence type="ECO:0000313" key="3">
    <source>
        <dbReference type="Proteomes" id="UP000245507"/>
    </source>
</evidence>
<dbReference type="InterPro" id="IPR016181">
    <property type="entry name" value="Acyl_CoA_acyltransferase"/>
</dbReference>
<gene>
    <name evidence="2" type="ORF">DJ010_16105</name>
</gene>
<accession>A0A316TCA2</accession>
<dbReference type="InterPro" id="IPR000182">
    <property type="entry name" value="GNAT_dom"/>
</dbReference>
<dbReference type="SUPFAM" id="SSF55729">
    <property type="entry name" value="Acyl-CoA N-acyltransferases (Nat)"/>
    <property type="match status" value="1"/>
</dbReference>
<comment type="caution">
    <text evidence="2">The sequence shown here is derived from an EMBL/GenBank/DDBJ whole genome shotgun (WGS) entry which is preliminary data.</text>
</comment>
<feature type="domain" description="N-acetyltransferase" evidence="1">
    <location>
        <begin position="152"/>
        <end position="295"/>
    </location>
</feature>
<name>A0A316TCA2_9ACTN</name>
<dbReference type="Gene3D" id="3.40.630.30">
    <property type="match status" value="1"/>
</dbReference>
<dbReference type="EMBL" id="QGDD01000007">
    <property type="protein sequence ID" value="PWN02050.1"/>
    <property type="molecule type" value="Genomic_DNA"/>
</dbReference>
<feature type="domain" description="N-acetyltransferase" evidence="1">
    <location>
        <begin position="3"/>
        <end position="150"/>
    </location>
</feature>
<evidence type="ECO:0000313" key="2">
    <source>
        <dbReference type="EMBL" id="PWN02050.1"/>
    </source>
</evidence>
<organism evidence="2 3">
    <name type="scientific">Nocardioides silvaticus</name>
    <dbReference type="NCBI Taxonomy" id="2201891"/>
    <lineage>
        <taxon>Bacteria</taxon>
        <taxon>Bacillati</taxon>
        <taxon>Actinomycetota</taxon>
        <taxon>Actinomycetes</taxon>
        <taxon>Propionibacteriales</taxon>
        <taxon>Nocardioidaceae</taxon>
        <taxon>Nocardioides</taxon>
    </lineage>
</organism>
<dbReference type="RefSeq" id="WP_109695573.1">
    <property type="nucleotide sequence ID" value="NZ_QGDD01000007.1"/>
</dbReference>
<dbReference type="OrthoDB" id="4140682at2"/>
<dbReference type="CDD" id="cd04301">
    <property type="entry name" value="NAT_SF"/>
    <property type="match status" value="1"/>
</dbReference>
<dbReference type="AlphaFoldDB" id="A0A316TCA2"/>
<reference evidence="2 3" key="1">
    <citation type="submission" date="2018-05" db="EMBL/GenBank/DDBJ databases">
        <title>Nocardioides silvaticus genome.</title>
        <authorList>
            <person name="Li C."/>
            <person name="Wang G."/>
        </authorList>
    </citation>
    <scope>NUCLEOTIDE SEQUENCE [LARGE SCALE GENOMIC DNA]</scope>
    <source>
        <strain evidence="2 3">CCTCC AB 2018079</strain>
    </source>
</reference>